<dbReference type="OrthoDB" id="1633805at2"/>
<dbReference type="Gene3D" id="2.40.160.10">
    <property type="entry name" value="Porin"/>
    <property type="match status" value="1"/>
</dbReference>
<evidence type="ECO:0000313" key="2">
    <source>
        <dbReference type="EMBL" id="MBB6477672.1"/>
    </source>
</evidence>
<protein>
    <submittedName>
        <fullName evidence="2">Opacity protein-like surface antigen</fullName>
    </submittedName>
</protein>
<accession>A0A841R569</accession>
<dbReference type="EMBL" id="JACHHI010000003">
    <property type="protein sequence ID" value="MBB6477672.1"/>
    <property type="molecule type" value="Genomic_DNA"/>
</dbReference>
<name>A0A841R569_9FIRM</name>
<reference evidence="2 3" key="1">
    <citation type="submission" date="2020-08" db="EMBL/GenBank/DDBJ databases">
        <title>Genomic Encyclopedia of Type Strains, Phase IV (KMG-IV): sequencing the most valuable type-strain genomes for metagenomic binning, comparative biology and taxonomic classification.</title>
        <authorList>
            <person name="Goeker M."/>
        </authorList>
    </citation>
    <scope>NUCLEOTIDE SEQUENCE [LARGE SCALE GENOMIC DNA]</scope>
    <source>
        <strain evidence="2 3">DSM 21255</strain>
    </source>
</reference>
<sequence>MRKLAILTACACFVAGAAMAAPVTYIPEGGTNVGYGYNGAQDGSHAVYVEHGIADKVVIGAEYRDLVNMGNEFDVYGKYRLNDNVYVTLGNRNYDVAGNKLYAGVEGMTYLTDKFDGYASVKVSSEEKEYKVGALYDLNPNFDLDVNYTYQDRDEDLNRKGVGVGLNYRF</sequence>
<feature type="signal peptide" evidence="1">
    <location>
        <begin position="1"/>
        <end position="20"/>
    </location>
</feature>
<dbReference type="AlphaFoldDB" id="A0A841R569"/>
<dbReference type="SUPFAM" id="SSF56935">
    <property type="entry name" value="Porins"/>
    <property type="match status" value="1"/>
</dbReference>
<comment type="caution">
    <text evidence="2">The sequence shown here is derived from an EMBL/GenBank/DDBJ whole genome shotgun (WGS) entry which is preliminary data.</text>
</comment>
<keyword evidence="1" id="KW-0732">Signal</keyword>
<organism evidence="2 3">
    <name type="scientific">Negativicoccus succinicivorans</name>
    <dbReference type="NCBI Taxonomy" id="620903"/>
    <lineage>
        <taxon>Bacteria</taxon>
        <taxon>Bacillati</taxon>
        <taxon>Bacillota</taxon>
        <taxon>Negativicutes</taxon>
        <taxon>Veillonellales</taxon>
        <taxon>Veillonellaceae</taxon>
        <taxon>Negativicoccus</taxon>
    </lineage>
</organism>
<dbReference type="InterPro" id="IPR023614">
    <property type="entry name" value="Porin_dom_sf"/>
</dbReference>
<dbReference type="GeneID" id="93485971"/>
<dbReference type="Proteomes" id="UP000591941">
    <property type="component" value="Unassembled WGS sequence"/>
</dbReference>
<evidence type="ECO:0000256" key="1">
    <source>
        <dbReference type="SAM" id="SignalP"/>
    </source>
</evidence>
<proteinExistence type="predicted"/>
<feature type="chain" id="PRO_5033025323" evidence="1">
    <location>
        <begin position="21"/>
        <end position="170"/>
    </location>
</feature>
<gene>
    <name evidence="2" type="ORF">HNR45_000705</name>
</gene>
<evidence type="ECO:0000313" key="3">
    <source>
        <dbReference type="Proteomes" id="UP000591941"/>
    </source>
</evidence>
<dbReference type="RefSeq" id="WP_159822609.1">
    <property type="nucleotide sequence ID" value="NZ_CABWNB010000002.1"/>
</dbReference>
<keyword evidence="3" id="KW-1185">Reference proteome</keyword>